<dbReference type="SUPFAM" id="SSF52833">
    <property type="entry name" value="Thioredoxin-like"/>
    <property type="match status" value="1"/>
</dbReference>
<feature type="domain" description="GST N-terminal" evidence="1">
    <location>
        <begin position="1"/>
        <end position="90"/>
    </location>
</feature>
<dbReference type="Pfam" id="PF13409">
    <property type="entry name" value="GST_N_2"/>
    <property type="match status" value="1"/>
</dbReference>
<evidence type="ECO:0000313" key="3">
    <source>
        <dbReference type="Proteomes" id="UP000007431"/>
    </source>
</evidence>
<dbReference type="GeneID" id="9589069"/>
<dbReference type="eggNOG" id="ENOG502QQN3">
    <property type="taxonomic scope" value="Eukaryota"/>
</dbReference>
<dbReference type="Proteomes" id="UP000007431">
    <property type="component" value="Unassembled WGS sequence"/>
</dbReference>
<dbReference type="HOGENOM" id="CLU_011226_4_0_1"/>
<dbReference type="InterPro" id="IPR036282">
    <property type="entry name" value="Glutathione-S-Trfase_C_sf"/>
</dbReference>
<evidence type="ECO:0000259" key="1">
    <source>
        <dbReference type="PROSITE" id="PS50404"/>
    </source>
</evidence>
<accession>D8QLF7</accession>
<sequence length="238" mass="27414">MTTKVGAWSVNTWRTRYALKYKGIPFTTTWLELCDVEREMIAAGAPPSGKWADGRPKYTVPTIYDSLTKEYITDCHEIARYLDKTYPDKPLLFPHNTSGLQHVFTDTMFQKVPFAFFPAILEHGFKIFNERTQAYFRETREKIFGKKLEEIWGDEAVVEKAKADGKEGLTWVEAMVKENGDNALFLLGDSPVDADFAIASVFQWIKKGYPALWEEVKGLNGGRWARFMEAMHQYEDEN</sequence>
<dbReference type="PROSITE" id="PS50404">
    <property type="entry name" value="GST_NTER"/>
    <property type="match status" value="1"/>
</dbReference>
<dbReference type="EMBL" id="GL377318">
    <property type="protein sequence ID" value="EFI91256.1"/>
    <property type="molecule type" value="Genomic_DNA"/>
</dbReference>
<dbReference type="InterPro" id="IPR036249">
    <property type="entry name" value="Thioredoxin-like_sf"/>
</dbReference>
<dbReference type="OrthoDB" id="4951845at2759"/>
<dbReference type="Gene3D" id="3.40.30.10">
    <property type="entry name" value="Glutaredoxin"/>
    <property type="match status" value="1"/>
</dbReference>
<dbReference type="Pfam" id="PF22041">
    <property type="entry name" value="GST_C_7"/>
    <property type="match status" value="1"/>
</dbReference>
<protein>
    <recommendedName>
        <fullName evidence="1">GST N-terminal domain-containing protein</fullName>
    </recommendedName>
</protein>
<dbReference type="KEGG" id="scm:SCHCO_02645710"/>
<gene>
    <name evidence="2" type="ORF">SCHCODRAFT_12387</name>
</gene>
<dbReference type="Gene3D" id="1.20.1050.10">
    <property type="match status" value="1"/>
</dbReference>
<dbReference type="VEuPathDB" id="FungiDB:SCHCODRAFT_02645710"/>
<dbReference type="AlphaFoldDB" id="D8QLF7"/>
<reference evidence="2 3" key="1">
    <citation type="journal article" date="2010" name="Nat. Biotechnol.">
        <title>Genome sequence of the model mushroom Schizophyllum commune.</title>
        <authorList>
            <person name="Ohm R.A."/>
            <person name="de Jong J.F."/>
            <person name="Lugones L.G."/>
            <person name="Aerts A."/>
            <person name="Kothe E."/>
            <person name="Stajich J.E."/>
            <person name="de Vries R.P."/>
            <person name="Record E."/>
            <person name="Levasseur A."/>
            <person name="Baker S.E."/>
            <person name="Bartholomew K.A."/>
            <person name="Coutinho P.M."/>
            <person name="Erdmann S."/>
            <person name="Fowler T.J."/>
            <person name="Gathman A.C."/>
            <person name="Lombard V."/>
            <person name="Henrissat B."/>
            <person name="Knabe N."/>
            <person name="Kuees U."/>
            <person name="Lilly W.W."/>
            <person name="Lindquist E."/>
            <person name="Lucas S."/>
            <person name="Magnuson J.K."/>
            <person name="Piumi F."/>
            <person name="Raudaskoski M."/>
            <person name="Salamov A."/>
            <person name="Schmutz J."/>
            <person name="Schwarze F.W.M.R."/>
            <person name="vanKuyk P.A."/>
            <person name="Horton J.S."/>
            <person name="Grigoriev I.V."/>
            <person name="Woesten H.A.B."/>
        </authorList>
    </citation>
    <scope>NUCLEOTIDE SEQUENCE [LARGE SCALE GENOMIC DNA]</scope>
    <source>
        <strain evidence="3">H4-8 / FGSC 9210</strain>
    </source>
</reference>
<dbReference type="OMA" id="RDTHEEW"/>
<dbReference type="SUPFAM" id="SSF47616">
    <property type="entry name" value="GST C-terminal domain-like"/>
    <property type="match status" value="1"/>
</dbReference>
<proteinExistence type="predicted"/>
<dbReference type="InterPro" id="IPR004045">
    <property type="entry name" value="Glutathione_S-Trfase_N"/>
</dbReference>
<dbReference type="InParanoid" id="D8QLF7"/>
<dbReference type="InterPro" id="IPR054416">
    <property type="entry name" value="GST_UstS-like_C"/>
</dbReference>
<evidence type="ECO:0000313" key="2">
    <source>
        <dbReference type="EMBL" id="EFI91256.1"/>
    </source>
</evidence>
<keyword evidence="3" id="KW-1185">Reference proteome</keyword>
<organism evidence="3">
    <name type="scientific">Schizophyllum commune (strain H4-8 / FGSC 9210)</name>
    <name type="common">Split gill fungus</name>
    <dbReference type="NCBI Taxonomy" id="578458"/>
    <lineage>
        <taxon>Eukaryota</taxon>
        <taxon>Fungi</taxon>
        <taxon>Dikarya</taxon>
        <taxon>Basidiomycota</taxon>
        <taxon>Agaricomycotina</taxon>
        <taxon>Agaricomycetes</taxon>
        <taxon>Agaricomycetidae</taxon>
        <taxon>Agaricales</taxon>
        <taxon>Schizophyllaceae</taxon>
        <taxon>Schizophyllum</taxon>
    </lineage>
</organism>
<name>D8QLF7_SCHCM</name>